<evidence type="ECO:0000256" key="7">
    <source>
        <dbReference type="ARBA" id="ARBA00022781"/>
    </source>
</evidence>
<keyword evidence="6 12" id="KW-1003">Cell membrane</keyword>
<dbReference type="CDD" id="cd12151">
    <property type="entry name" value="F1-ATPase_gamma"/>
    <property type="match status" value="1"/>
</dbReference>
<dbReference type="Gene3D" id="3.40.1380.10">
    <property type="match status" value="1"/>
</dbReference>
<evidence type="ECO:0000313" key="14">
    <source>
        <dbReference type="Proteomes" id="UP000292298"/>
    </source>
</evidence>
<dbReference type="InterPro" id="IPR000131">
    <property type="entry name" value="ATP_synth_F1_gsu"/>
</dbReference>
<evidence type="ECO:0000256" key="9">
    <source>
        <dbReference type="ARBA" id="ARBA00023136"/>
    </source>
</evidence>
<evidence type="ECO:0000256" key="10">
    <source>
        <dbReference type="ARBA" id="ARBA00023196"/>
    </source>
</evidence>
<dbReference type="Pfam" id="PF00231">
    <property type="entry name" value="ATP-synt"/>
    <property type="match status" value="1"/>
</dbReference>
<keyword evidence="10 12" id="KW-0139">CF(1)</keyword>
<organism evidence="13 14">
    <name type="scientific">Spiribacter vilamensis</name>
    <dbReference type="NCBI Taxonomy" id="531306"/>
    <lineage>
        <taxon>Bacteria</taxon>
        <taxon>Pseudomonadati</taxon>
        <taxon>Pseudomonadota</taxon>
        <taxon>Gammaproteobacteria</taxon>
        <taxon>Chromatiales</taxon>
        <taxon>Ectothiorhodospiraceae</taxon>
        <taxon>Spiribacter</taxon>
    </lineage>
</organism>
<dbReference type="RefSeq" id="WP_130503765.1">
    <property type="nucleotide sequence ID" value="NZ_SHLI01000001.1"/>
</dbReference>
<gene>
    <name evidence="12" type="primary">atpG</name>
    <name evidence="13" type="ORF">EV698_1830</name>
</gene>
<dbReference type="EMBL" id="SHLI01000001">
    <property type="protein sequence ID" value="RZU99538.1"/>
    <property type="molecule type" value="Genomic_DNA"/>
</dbReference>
<dbReference type="GO" id="GO:0042777">
    <property type="term" value="P:proton motive force-driven plasma membrane ATP synthesis"/>
    <property type="evidence" value="ECO:0007669"/>
    <property type="project" value="UniProtKB-UniRule"/>
</dbReference>
<comment type="subcellular location">
    <subcellularLocation>
        <location evidence="12">Cell membrane</location>
        <topology evidence="12">Peripheral membrane protein</topology>
    </subcellularLocation>
    <subcellularLocation>
        <location evidence="2">Membrane</location>
        <topology evidence="2">Peripheral membrane protein</topology>
    </subcellularLocation>
</comment>
<evidence type="ECO:0000256" key="12">
    <source>
        <dbReference type="HAMAP-Rule" id="MF_00815"/>
    </source>
</evidence>
<dbReference type="OrthoDB" id="9812769at2"/>
<dbReference type="PRINTS" id="PR00126">
    <property type="entry name" value="ATPASEGAMMA"/>
</dbReference>
<evidence type="ECO:0000256" key="5">
    <source>
        <dbReference type="ARBA" id="ARBA00022448"/>
    </source>
</evidence>
<dbReference type="HAMAP" id="MF_00815">
    <property type="entry name" value="ATP_synth_gamma_bact"/>
    <property type="match status" value="1"/>
</dbReference>
<dbReference type="Gene3D" id="1.10.287.80">
    <property type="entry name" value="ATP synthase, gamma subunit, helix hairpin domain"/>
    <property type="match status" value="1"/>
</dbReference>
<keyword evidence="14" id="KW-1185">Reference proteome</keyword>
<dbReference type="InterPro" id="IPR023632">
    <property type="entry name" value="ATP_synth_F1_gsu_CS"/>
</dbReference>
<dbReference type="PANTHER" id="PTHR11693">
    <property type="entry name" value="ATP SYNTHASE GAMMA CHAIN"/>
    <property type="match status" value="1"/>
</dbReference>
<keyword evidence="8 12" id="KW-0406">Ion transport</keyword>
<name>A0A4Q8D2C4_9GAMM</name>
<dbReference type="GO" id="GO:0045259">
    <property type="term" value="C:proton-transporting ATP synthase complex"/>
    <property type="evidence" value="ECO:0007669"/>
    <property type="project" value="UniProtKB-KW"/>
</dbReference>
<evidence type="ECO:0000313" key="13">
    <source>
        <dbReference type="EMBL" id="RZU99538.1"/>
    </source>
</evidence>
<dbReference type="FunFam" id="1.10.287.80:FF:000005">
    <property type="entry name" value="ATP synthase gamma chain"/>
    <property type="match status" value="1"/>
</dbReference>
<dbReference type="Proteomes" id="UP000292298">
    <property type="component" value="Unassembled WGS sequence"/>
</dbReference>
<comment type="function">
    <text evidence="1 12">Produces ATP from ADP in the presence of a proton gradient across the membrane. The gamma chain is believed to be important in regulating ATPase activity and the flow of protons through the CF(0) complex.</text>
</comment>
<dbReference type="GO" id="GO:0046933">
    <property type="term" value="F:proton-transporting ATP synthase activity, rotational mechanism"/>
    <property type="evidence" value="ECO:0007669"/>
    <property type="project" value="UniProtKB-UniRule"/>
</dbReference>
<comment type="caution">
    <text evidence="13">The sequence shown here is derived from an EMBL/GenBank/DDBJ whole genome shotgun (WGS) entry which is preliminary data.</text>
</comment>
<accession>A0A4Q8D2C4</accession>
<sequence length="290" mass="32146">MSGAKEIRTQIKSVGNTQKITTAMEMVAASKMRGAQQRMQAALPYADKMRQVIRHLARANPEYRHPFLTVPETEDRVGYIVISSDRGLCGGLNNNLFRTMIKDLREQEAAGREVRLCTVGSKGIQFFSRLPPTIIAEVSQLGDKPALADIIGTVKVMMDQYAEGSLDRVVLCYNRFVNTMTQKPVMEQILPLPITEDDDSTRSAHSWDYLYEPSPAEALDQLLERYIESLVFQAVVENIACEQAARMVAMKSASDNAGKLIDDLNLAYNKARQAAITTELSEIVAGAEAV</sequence>
<keyword evidence="7 12" id="KW-0375">Hydrogen ion transport</keyword>
<comment type="subunit">
    <text evidence="4 12">F-type ATPases have 2 components, CF(1) - the catalytic core - and CF(0) - the membrane proton channel. CF(1) has five subunits: alpha(3), beta(3), gamma(1), delta(1), epsilon(1). CF(0) has three main subunits: a, b and c.</text>
</comment>
<dbReference type="AlphaFoldDB" id="A0A4Q8D2C4"/>
<dbReference type="NCBIfam" id="NF004144">
    <property type="entry name" value="PRK05621.1-1"/>
    <property type="match status" value="1"/>
</dbReference>
<protein>
    <recommendedName>
        <fullName evidence="12">ATP synthase gamma chain</fullName>
    </recommendedName>
    <alternativeName>
        <fullName evidence="12">ATP synthase F1 sector gamma subunit</fullName>
    </alternativeName>
    <alternativeName>
        <fullName evidence="12">F-ATPase gamma subunit</fullName>
    </alternativeName>
</protein>
<proteinExistence type="inferred from homology"/>
<reference evidence="13 14" key="1">
    <citation type="submission" date="2019-02" db="EMBL/GenBank/DDBJ databases">
        <title>Genomic Encyclopedia of Type Strains, Phase IV (KMG-IV): sequencing the most valuable type-strain genomes for metagenomic binning, comparative biology and taxonomic classification.</title>
        <authorList>
            <person name="Goeker M."/>
        </authorList>
    </citation>
    <scope>NUCLEOTIDE SEQUENCE [LARGE SCALE GENOMIC DNA]</scope>
    <source>
        <strain evidence="13 14">DSM 21056</strain>
    </source>
</reference>
<keyword evidence="9 12" id="KW-0472">Membrane</keyword>
<evidence type="ECO:0000256" key="8">
    <source>
        <dbReference type="ARBA" id="ARBA00023065"/>
    </source>
</evidence>
<dbReference type="NCBIfam" id="TIGR01146">
    <property type="entry name" value="ATPsyn_F1gamma"/>
    <property type="match status" value="1"/>
</dbReference>
<evidence type="ECO:0000256" key="3">
    <source>
        <dbReference type="ARBA" id="ARBA00007681"/>
    </source>
</evidence>
<dbReference type="GO" id="GO:0005524">
    <property type="term" value="F:ATP binding"/>
    <property type="evidence" value="ECO:0007669"/>
    <property type="project" value="UniProtKB-UniRule"/>
</dbReference>
<dbReference type="PROSITE" id="PS00153">
    <property type="entry name" value="ATPASE_GAMMA"/>
    <property type="match status" value="1"/>
</dbReference>
<dbReference type="InterPro" id="IPR035968">
    <property type="entry name" value="ATP_synth_F1_ATPase_gsu"/>
</dbReference>
<dbReference type="GO" id="GO:0005886">
    <property type="term" value="C:plasma membrane"/>
    <property type="evidence" value="ECO:0007669"/>
    <property type="project" value="UniProtKB-SubCell"/>
</dbReference>
<evidence type="ECO:0000256" key="6">
    <source>
        <dbReference type="ARBA" id="ARBA00022475"/>
    </source>
</evidence>
<keyword evidence="11 12" id="KW-0066">ATP synthesis</keyword>
<keyword evidence="5 12" id="KW-0813">Transport</keyword>
<evidence type="ECO:0000256" key="4">
    <source>
        <dbReference type="ARBA" id="ARBA00011648"/>
    </source>
</evidence>
<evidence type="ECO:0000256" key="2">
    <source>
        <dbReference type="ARBA" id="ARBA00004170"/>
    </source>
</evidence>
<comment type="similarity">
    <text evidence="3 12">Belongs to the ATPase gamma chain family.</text>
</comment>
<evidence type="ECO:0000256" key="1">
    <source>
        <dbReference type="ARBA" id="ARBA00003456"/>
    </source>
</evidence>
<dbReference type="PANTHER" id="PTHR11693:SF22">
    <property type="entry name" value="ATP SYNTHASE SUBUNIT GAMMA, MITOCHONDRIAL"/>
    <property type="match status" value="1"/>
</dbReference>
<evidence type="ECO:0000256" key="11">
    <source>
        <dbReference type="ARBA" id="ARBA00023310"/>
    </source>
</evidence>
<dbReference type="SUPFAM" id="SSF52943">
    <property type="entry name" value="ATP synthase (F1-ATPase), gamma subunit"/>
    <property type="match status" value="1"/>
</dbReference>